<dbReference type="RefSeq" id="WP_183402860.1">
    <property type="nucleotide sequence ID" value="NZ_JACHGG010000002.1"/>
</dbReference>
<feature type="transmembrane region" description="Helical" evidence="1">
    <location>
        <begin position="41"/>
        <end position="64"/>
    </location>
</feature>
<evidence type="ECO:0000313" key="3">
    <source>
        <dbReference type="Proteomes" id="UP000532746"/>
    </source>
</evidence>
<keyword evidence="1" id="KW-1133">Transmembrane helix</keyword>
<keyword evidence="3" id="KW-1185">Reference proteome</keyword>
<sequence length="189" mass="20841">MGEVASLLALMVLCVCALAGLPAAGLWALSRWLKRRNHQRAAVAAQVLLAGFGAFCLSVVYSFYFPLDREFENEFEQLTGLSFPESGEVVKGEMSGLDLGGDYYSNAQIQVSPKDYYLILGRISADFSFSCDTQAPFAGEAEKSAATLYTPLKPSSCRIFTKHTPERGLYQTVHFLPDEQTITFSRIDE</sequence>
<evidence type="ECO:0000313" key="2">
    <source>
        <dbReference type="EMBL" id="MBB6058994.1"/>
    </source>
</evidence>
<protein>
    <submittedName>
        <fullName evidence="2">Uncharacterized protein</fullName>
    </submittedName>
</protein>
<feature type="transmembrane region" description="Helical" evidence="1">
    <location>
        <begin position="6"/>
        <end position="29"/>
    </location>
</feature>
<keyword evidence="1" id="KW-0812">Transmembrane</keyword>
<name>A0A7W9T1D2_9BACT</name>
<gene>
    <name evidence="2" type="ORF">HNQ93_001840</name>
</gene>
<organism evidence="2 3">
    <name type="scientific">Hymenobacter luteus</name>
    <dbReference type="NCBI Taxonomy" id="1411122"/>
    <lineage>
        <taxon>Bacteria</taxon>
        <taxon>Pseudomonadati</taxon>
        <taxon>Bacteroidota</taxon>
        <taxon>Cytophagia</taxon>
        <taxon>Cytophagales</taxon>
        <taxon>Hymenobacteraceae</taxon>
        <taxon>Hymenobacter</taxon>
    </lineage>
</organism>
<dbReference type="EMBL" id="JACHGG010000002">
    <property type="protein sequence ID" value="MBB6058994.1"/>
    <property type="molecule type" value="Genomic_DNA"/>
</dbReference>
<keyword evidence="1" id="KW-0472">Membrane</keyword>
<reference evidence="2 3" key="1">
    <citation type="submission" date="2020-08" db="EMBL/GenBank/DDBJ databases">
        <title>Genomic Encyclopedia of Type Strains, Phase IV (KMG-IV): sequencing the most valuable type-strain genomes for metagenomic binning, comparative biology and taxonomic classification.</title>
        <authorList>
            <person name="Goeker M."/>
        </authorList>
    </citation>
    <scope>NUCLEOTIDE SEQUENCE [LARGE SCALE GENOMIC DNA]</scope>
    <source>
        <strain evidence="2 3">DSM 26718</strain>
    </source>
</reference>
<dbReference type="AlphaFoldDB" id="A0A7W9T1D2"/>
<comment type="caution">
    <text evidence="2">The sequence shown here is derived from an EMBL/GenBank/DDBJ whole genome shotgun (WGS) entry which is preliminary data.</text>
</comment>
<evidence type="ECO:0000256" key="1">
    <source>
        <dbReference type="SAM" id="Phobius"/>
    </source>
</evidence>
<accession>A0A7W9T1D2</accession>
<dbReference type="Proteomes" id="UP000532746">
    <property type="component" value="Unassembled WGS sequence"/>
</dbReference>
<proteinExistence type="predicted"/>